<feature type="compositionally biased region" description="Pro residues" evidence="1">
    <location>
        <begin position="8"/>
        <end position="19"/>
    </location>
</feature>
<evidence type="ECO:0000313" key="3">
    <source>
        <dbReference type="EMBL" id="GIE02200.1"/>
    </source>
</evidence>
<feature type="region of interest" description="Disordered" evidence="1">
    <location>
        <begin position="185"/>
        <end position="227"/>
    </location>
</feature>
<proteinExistence type="predicted"/>
<evidence type="ECO:0000256" key="1">
    <source>
        <dbReference type="SAM" id="MobiDB-lite"/>
    </source>
</evidence>
<dbReference type="RefSeq" id="WP_203727964.1">
    <property type="nucleotide sequence ID" value="NZ_BOML01000030.1"/>
</dbReference>
<keyword evidence="2" id="KW-0812">Transmembrane</keyword>
<evidence type="ECO:0000313" key="4">
    <source>
        <dbReference type="Proteomes" id="UP000637628"/>
    </source>
</evidence>
<protein>
    <submittedName>
        <fullName evidence="3">Uncharacterized protein</fullName>
    </submittedName>
</protein>
<feature type="transmembrane region" description="Helical" evidence="2">
    <location>
        <begin position="148"/>
        <end position="170"/>
    </location>
</feature>
<sequence length="386" mass="41709">MEEQGRPGEPPAPEQPSSPPSADGTQAPAEPTWVSPPLPQAPAHPDAQWQRPDGQPQQPQIQPPPFGGPQQPPPAVPPWQAPPAWQPPPGYQPPGYPAPGYPAPGQWQVPPGQVPPAGWQAAPVMWEPPGPEQVAPPFTSPPPKLKPWAIALVIVVGLLGIGGLYAYAIAREVDRVQDQVAELNQDEPFGLPKTWPSGPTPFSTGESPDPVETTPSGPQASTYPVRTDEDLERVCDGWYYPQSPKFTGKAPHQISVGVIDSTTLPSRHFGSVSVPELKESIWRAWIPTDPTKTQLVGCIDLATTGATAKSCKFDDPKPEKIALKKATYRVRLFEAATGKKLLDKAAVKGEDETCPTIVYLLGGESLVSQVSDRQVYEFFRPYVMKK</sequence>
<name>A0ABQ3YXD3_9ACTN</name>
<keyword evidence="2" id="KW-1133">Transmembrane helix</keyword>
<keyword evidence="2" id="KW-0472">Membrane</keyword>
<feature type="compositionally biased region" description="Low complexity" evidence="1">
    <location>
        <begin position="47"/>
        <end position="60"/>
    </location>
</feature>
<comment type="caution">
    <text evidence="3">The sequence shown here is derived from an EMBL/GenBank/DDBJ whole genome shotgun (WGS) entry which is preliminary data.</text>
</comment>
<dbReference type="Proteomes" id="UP000637628">
    <property type="component" value="Unassembled WGS sequence"/>
</dbReference>
<keyword evidence="4" id="KW-1185">Reference proteome</keyword>
<accession>A0ABQ3YXD3</accession>
<organism evidence="3 4">
    <name type="scientific">Paractinoplanes durhamensis</name>
    <dbReference type="NCBI Taxonomy" id="113563"/>
    <lineage>
        <taxon>Bacteria</taxon>
        <taxon>Bacillati</taxon>
        <taxon>Actinomycetota</taxon>
        <taxon>Actinomycetes</taxon>
        <taxon>Micromonosporales</taxon>
        <taxon>Micromonosporaceae</taxon>
        <taxon>Paractinoplanes</taxon>
    </lineage>
</organism>
<evidence type="ECO:0000256" key="2">
    <source>
        <dbReference type="SAM" id="Phobius"/>
    </source>
</evidence>
<feature type="compositionally biased region" description="Polar residues" evidence="1">
    <location>
        <begin position="213"/>
        <end position="224"/>
    </location>
</feature>
<gene>
    <name evidence="3" type="ORF">Adu01nite_35500</name>
</gene>
<feature type="compositionally biased region" description="Pro residues" evidence="1">
    <location>
        <begin position="61"/>
        <end position="102"/>
    </location>
</feature>
<feature type="region of interest" description="Disordered" evidence="1">
    <location>
        <begin position="1"/>
        <end position="107"/>
    </location>
</feature>
<dbReference type="EMBL" id="BOML01000030">
    <property type="protein sequence ID" value="GIE02200.1"/>
    <property type="molecule type" value="Genomic_DNA"/>
</dbReference>
<reference evidence="3 4" key="1">
    <citation type="submission" date="2021-01" db="EMBL/GenBank/DDBJ databases">
        <title>Whole genome shotgun sequence of Actinoplanes durhamensis NBRC 14914.</title>
        <authorList>
            <person name="Komaki H."/>
            <person name="Tamura T."/>
        </authorList>
    </citation>
    <scope>NUCLEOTIDE SEQUENCE [LARGE SCALE GENOMIC DNA]</scope>
    <source>
        <strain evidence="3 4">NBRC 14914</strain>
    </source>
</reference>